<keyword evidence="2" id="KW-0548">Nucleotidyltransferase</keyword>
<name>A0AAV3Z574_9GAST</name>
<proteinExistence type="predicted"/>
<evidence type="ECO:0000256" key="1">
    <source>
        <dbReference type="SAM" id="Phobius"/>
    </source>
</evidence>
<evidence type="ECO:0000313" key="3">
    <source>
        <dbReference type="Proteomes" id="UP000735302"/>
    </source>
</evidence>
<reference evidence="2 3" key="1">
    <citation type="journal article" date="2021" name="Elife">
        <title>Chloroplast acquisition without the gene transfer in kleptoplastic sea slugs, Plakobranchus ocellatus.</title>
        <authorList>
            <person name="Maeda T."/>
            <person name="Takahashi S."/>
            <person name="Yoshida T."/>
            <person name="Shimamura S."/>
            <person name="Takaki Y."/>
            <person name="Nagai Y."/>
            <person name="Toyoda A."/>
            <person name="Suzuki Y."/>
            <person name="Arimoto A."/>
            <person name="Ishii H."/>
            <person name="Satoh N."/>
            <person name="Nishiyama T."/>
            <person name="Hasebe M."/>
            <person name="Maruyama T."/>
            <person name="Minagawa J."/>
            <person name="Obokata J."/>
            <person name="Shigenobu S."/>
        </authorList>
    </citation>
    <scope>NUCLEOTIDE SEQUENCE [LARGE SCALE GENOMIC DNA]</scope>
</reference>
<keyword evidence="1" id="KW-0472">Membrane</keyword>
<keyword evidence="2" id="KW-0695">RNA-directed DNA polymerase</keyword>
<gene>
    <name evidence="2" type="ORF">PoB_001610800</name>
</gene>
<dbReference type="GO" id="GO:0003964">
    <property type="term" value="F:RNA-directed DNA polymerase activity"/>
    <property type="evidence" value="ECO:0007669"/>
    <property type="project" value="UniProtKB-KW"/>
</dbReference>
<feature type="transmembrane region" description="Helical" evidence="1">
    <location>
        <begin position="35"/>
        <end position="62"/>
    </location>
</feature>
<dbReference type="AlphaFoldDB" id="A0AAV3Z574"/>
<dbReference type="Proteomes" id="UP000735302">
    <property type="component" value="Unassembled WGS sequence"/>
</dbReference>
<keyword evidence="1" id="KW-0812">Transmembrane</keyword>
<keyword evidence="1" id="KW-1133">Transmembrane helix</keyword>
<evidence type="ECO:0000313" key="2">
    <source>
        <dbReference type="EMBL" id="GFN89602.1"/>
    </source>
</evidence>
<organism evidence="2 3">
    <name type="scientific">Plakobranchus ocellatus</name>
    <dbReference type="NCBI Taxonomy" id="259542"/>
    <lineage>
        <taxon>Eukaryota</taxon>
        <taxon>Metazoa</taxon>
        <taxon>Spiralia</taxon>
        <taxon>Lophotrochozoa</taxon>
        <taxon>Mollusca</taxon>
        <taxon>Gastropoda</taxon>
        <taxon>Heterobranchia</taxon>
        <taxon>Euthyneura</taxon>
        <taxon>Panpulmonata</taxon>
        <taxon>Sacoglossa</taxon>
        <taxon>Placobranchoidea</taxon>
        <taxon>Plakobranchidae</taxon>
        <taxon>Plakobranchus</taxon>
    </lineage>
</organism>
<protein>
    <submittedName>
        <fullName evidence="2">Reverse transcriptase</fullName>
    </submittedName>
</protein>
<accession>A0AAV3Z574</accession>
<keyword evidence="2" id="KW-0808">Transferase</keyword>
<dbReference type="EMBL" id="BLXT01001944">
    <property type="protein sequence ID" value="GFN89602.1"/>
    <property type="molecule type" value="Genomic_DNA"/>
</dbReference>
<comment type="caution">
    <text evidence="2">The sequence shown here is derived from an EMBL/GenBank/DDBJ whole genome shotgun (WGS) entry which is preliminary data.</text>
</comment>
<sequence length="157" mass="17503">MEEANPNTASGMDNKHKTLHADDDDRWKGIKDCGYAWMIALASFFAFAICGGFAACDGIFYVMFMARYKSSARLTAWLGAIASTLHAFSAIEVILRAEEVGASAAYLCGGYYMPPLKAFMNDTAIRRMLVRLDALMNWSRMSFKMKTSRSMFTRKGS</sequence>
<keyword evidence="3" id="KW-1185">Reference proteome</keyword>